<feature type="signal peptide" evidence="1">
    <location>
        <begin position="1"/>
        <end position="26"/>
    </location>
</feature>
<evidence type="ECO:0000256" key="1">
    <source>
        <dbReference type="SAM" id="SignalP"/>
    </source>
</evidence>
<accession>A0A1G9QF64</accession>
<dbReference type="STRING" id="192904.SAMN04488514_1053"/>
<evidence type="ECO:0000259" key="2">
    <source>
        <dbReference type="Pfam" id="PF19081"/>
    </source>
</evidence>
<dbReference type="Pfam" id="PF13585">
    <property type="entry name" value="CHU_C"/>
    <property type="match status" value="1"/>
</dbReference>
<keyword evidence="1" id="KW-0732">Signal</keyword>
<dbReference type="Proteomes" id="UP000199440">
    <property type="component" value="Unassembled WGS sequence"/>
</dbReference>
<gene>
    <name evidence="3" type="ORF">SAMN04488514_1053</name>
</gene>
<dbReference type="RefSeq" id="WP_176801379.1">
    <property type="nucleotide sequence ID" value="NZ_FNGV01000005.1"/>
</dbReference>
<dbReference type="EMBL" id="FNGV01000005">
    <property type="protein sequence ID" value="SDM09391.1"/>
    <property type="molecule type" value="Genomic_DNA"/>
</dbReference>
<feature type="chain" id="PRO_5011552322" evidence="1">
    <location>
        <begin position="27"/>
        <end position="749"/>
    </location>
</feature>
<name>A0A1G9QF64_9FLAO</name>
<dbReference type="AlphaFoldDB" id="A0A1G9QF64"/>
<dbReference type="Gene3D" id="2.60.40.10">
    <property type="entry name" value="Immunoglobulins"/>
    <property type="match status" value="3"/>
</dbReference>
<dbReference type="InterPro" id="IPR044023">
    <property type="entry name" value="Ig_7"/>
</dbReference>
<organism evidence="3 4">
    <name type="scientific">Kriegella aquimaris</name>
    <dbReference type="NCBI Taxonomy" id="192904"/>
    <lineage>
        <taxon>Bacteria</taxon>
        <taxon>Pseudomonadati</taxon>
        <taxon>Bacteroidota</taxon>
        <taxon>Flavobacteriia</taxon>
        <taxon>Flavobacteriales</taxon>
        <taxon>Flavobacteriaceae</taxon>
        <taxon>Kriegella</taxon>
    </lineage>
</organism>
<reference evidence="3 4" key="1">
    <citation type="submission" date="2016-10" db="EMBL/GenBank/DDBJ databases">
        <authorList>
            <person name="de Groot N.N."/>
        </authorList>
    </citation>
    <scope>NUCLEOTIDE SEQUENCE [LARGE SCALE GENOMIC DNA]</scope>
    <source>
        <strain evidence="3 4">DSM 19886</strain>
    </source>
</reference>
<protein>
    <submittedName>
        <fullName evidence="3">Gliding motility-associated C-terminal domain-containing protein</fullName>
    </submittedName>
</protein>
<dbReference type="InterPro" id="IPR013783">
    <property type="entry name" value="Ig-like_fold"/>
</dbReference>
<dbReference type="Pfam" id="PF19081">
    <property type="entry name" value="Ig_7"/>
    <property type="match status" value="1"/>
</dbReference>
<proteinExistence type="predicted"/>
<evidence type="ECO:0000313" key="4">
    <source>
        <dbReference type="Proteomes" id="UP000199440"/>
    </source>
</evidence>
<feature type="domain" description="Ig-like" evidence="2">
    <location>
        <begin position="248"/>
        <end position="321"/>
    </location>
</feature>
<evidence type="ECO:0000313" key="3">
    <source>
        <dbReference type="EMBL" id="SDM09391.1"/>
    </source>
</evidence>
<sequence length="749" mass="79908">MKAKLHYNVRFLMPVFFLMASLSVSSQIIINAPTPADNPNLAGSDPWNIICAGVGGFNQYYAKVSYAGAPNVGNEFILELSDASGSFSSATELSRSSDNAAVQNPGFEFAIPPTTRGEGYKLRVRSTSPASTSAESAAYSMYYMDVTSNINISDNGSGTPPGTICSTDPITLQVDNISNPETYQYIWYKSGSPITGETSHTLNVSTSGIYQAFIYYGPNCTGSGNTDSNFVNVTIGSAGMGVGINTPSKTSLCAGDTETLSIDSTDPSWSYQWYKDTQKIIGATGTSYTVDSNNAAFEGDYQVEISATGICNERSTAVTITNADNFTITQAGLANIVVLPSQPETLSVTTTATTPNFQWFRNGSPIGTNQSTLTITEDGTYYVEVTQNGGTCPGTKKNSDTFTAVTPSSFEISIDYASAYSSCANDNVLVEVTNIAAVADDGVKTDVTAALASSFTYQWSKDSSNVDGATSKSISLTETSENGAYQLTAVIDAHNISSNTLPVTLKSNETLTISATHLVYCSASDAITISTSTNLVGESFEWVKNGVAMSNSTDLELTVTEPAAYRLIIDRNGCPLTSNEITISSLNEDLITIDSGNDVVFPEGSSKTITASGGTGYTWYNNDNTEIGNSSSVTLTTEGTYTLVAQIENCEIVKQFTASYLDVFNVPNVITPNGDGSNDQWTIPNSYSNKSDVNVIIYNSKGMEVLNVLGYQNNWPESSASFAKQNMVYYYIIKKASETLKQGTITVIR</sequence>
<dbReference type="SUPFAM" id="SSF48726">
    <property type="entry name" value="Immunoglobulin"/>
    <property type="match status" value="1"/>
</dbReference>
<dbReference type="InterPro" id="IPR036179">
    <property type="entry name" value="Ig-like_dom_sf"/>
</dbReference>
<keyword evidence="4" id="KW-1185">Reference proteome</keyword>